<dbReference type="AlphaFoldDB" id="A0AAE1CU88"/>
<name>A0AAE1CU88_9GAST</name>
<comment type="caution">
    <text evidence="1">The sequence shown here is derived from an EMBL/GenBank/DDBJ whole genome shotgun (WGS) entry which is preliminary data.</text>
</comment>
<reference evidence="1" key="1">
    <citation type="journal article" date="2023" name="G3 (Bethesda)">
        <title>A reference genome for the long-term kleptoplast-retaining sea slug Elysia crispata morphotype clarki.</title>
        <authorList>
            <person name="Eastman K.E."/>
            <person name="Pendleton A.L."/>
            <person name="Shaikh M.A."/>
            <person name="Suttiyut T."/>
            <person name="Ogas R."/>
            <person name="Tomko P."/>
            <person name="Gavelis G."/>
            <person name="Widhalm J.R."/>
            <person name="Wisecaver J.H."/>
        </authorList>
    </citation>
    <scope>NUCLEOTIDE SEQUENCE</scope>
    <source>
        <strain evidence="1">ECLA1</strain>
    </source>
</reference>
<dbReference type="Proteomes" id="UP001283361">
    <property type="component" value="Unassembled WGS sequence"/>
</dbReference>
<evidence type="ECO:0000313" key="1">
    <source>
        <dbReference type="EMBL" id="KAK3735024.1"/>
    </source>
</evidence>
<protein>
    <submittedName>
        <fullName evidence="1">Uncharacterized protein</fullName>
    </submittedName>
</protein>
<proteinExistence type="predicted"/>
<gene>
    <name evidence="1" type="ORF">RRG08_001815</name>
</gene>
<keyword evidence="2" id="KW-1185">Reference proteome</keyword>
<dbReference type="EMBL" id="JAWDGP010006830">
    <property type="protein sequence ID" value="KAK3735024.1"/>
    <property type="molecule type" value="Genomic_DNA"/>
</dbReference>
<accession>A0AAE1CU88</accession>
<organism evidence="1 2">
    <name type="scientific">Elysia crispata</name>
    <name type="common">lettuce slug</name>
    <dbReference type="NCBI Taxonomy" id="231223"/>
    <lineage>
        <taxon>Eukaryota</taxon>
        <taxon>Metazoa</taxon>
        <taxon>Spiralia</taxon>
        <taxon>Lophotrochozoa</taxon>
        <taxon>Mollusca</taxon>
        <taxon>Gastropoda</taxon>
        <taxon>Heterobranchia</taxon>
        <taxon>Euthyneura</taxon>
        <taxon>Panpulmonata</taxon>
        <taxon>Sacoglossa</taxon>
        <taxon>Placobranchoidea</taxon>
        <taxon>Plakobranchidae</taxon>
        <taxon>Elysia</taxon>
    </lineage>
</organism>
<sequence length="103" mass="11732">MSSVLNPVLAVNEKCPNHSFEDYLPPPPHTPAASKDFHPHTYTPMMPYVPLYALYMQALHSEIHNLRDHNKCLGMRHTGLTQVVYTLASDAWLKRNDYTDLGV</sequence>
<evidence type="ECO:0000313" key="2">
    <source>
        <dbReference type="Proteomes" id="UP001283361"/>
    </source>
</evidence>